<feature type="domain" description="Baseplate protein J-like barrel" evidence="2">
    <location>
        <begin position="91"/>
        <end position="170"/>
    </location>
</feature>
<dbReference type="OrthoDB" id="7565172at2"/>
<evidence type="ECO:0000313" key="6">
    <source>
        <dbReference type="Proteomes" id="UP000186323"/>
    </source>
</evidence>
<sequence length="351" mass="37587">MPFERPSLQELIARIQADMDSRLDGQPWLRRRLLAILARMEGGVAHGLYGYLDWLARQIMPDTAEAEHLERWASIWGITRRTAIQAAGYAAFSGEDGAAIPTGTEVQSPSGQIYVTLADAWIEDGTARAAIEAVEAGPDGNASDATPLQLTIPVAGVQARAAASGNITGGAAAETDASLRTRLLSRIRTLPSGGAARDYVTWTLEVAGVTRAWCYPGEMGRGSVTVRFMMDDAYENGIPQPEDVQRVADHLDGLRPVTADVYVVAPVPEPVSLDLRISPDNPRLRVVVAEAVWAVLRRDAVPGGTVVISRLNEAISGAEGEEDHVLLSPTQNIQIPTGKIAVPGSITWEEA</sequence>
<dbReference type="RefSeq" id="WP_072331878.1">
    <property type="nucleotide sequence ID" value="NZ_LT630450.1"/>
</dbReference>
<evidence type="ECO:0000259" key="4">
    <source>
        <dbReference type="Pfam" id="PF26079"/>
    </source>
</evidence>
<organism evidence="5 6">
    <name type="scientific">Desulfovibrio piger</name>
    <dbReference type="NCBI Taxonomy" id="901"/>
    <lineage>
        <taxon>Bacteria</taxon>
        <taxon>Pseudomonadati</taxon>
        <taxon>Thermodesulfobacteriota</taxon>
        <taxon>Desulfovibrionia</taxon>
        <taxon>Desulfovibrionales</taxon>
        <taxon>Desulfovibrionaceae</taxon>
        <taxon>Desulfovibrio</taxon>
    </lineage>
</organism>
<dbReference type="AlphaFoldDB" id="A0A1K1LBM5"/>
<dbReference type="InterPro" id="IPR058531">
    <property type="entry name" value="Baseplate_J_M"/>
</dbReference>
<name>A0A1K1LBM5_9BACT</name>
<evidence type="ECO:0000313" key="5">
    <source>
        <dbReference type="EMBL" id="SFV72087.1"/>
    </source>
</evidence>
<dbReference type="Pfam" id="PF26078">
    <property type="entry name" value="Baseplate_J_M"/>
    <property type="match status" value="1"/>
</dbReference>
<evidence type="ECO:0000259" key="2">
    <source>
        <dbReference type="Pfam" id="PF04865"/>
    </source>
</evidence>
<dbReference type="KEGG" id="dpg:DESPIGER_0185"/>
<gene>
    <name evidence="5" type="ORF">DESPIGER_0185</name>
</gene>
<keyword evidence="6" id="KW-1185">Reference proteome</keyword>
<dbReference type="PANTHER" id="PTHR37829">
    <property type="entry name" value="PHAGE-LIKE ELEMENT PBSX PROTEIN XKDT"/>
    <property type="match status" value="1"/>
</dbReference>
<evidence type="ECO:0000259" key="3">
    <source>
        <dbReference type="Pfam" id="PF26078"/>
    </source>
</evidence>
<dbReference type="Pfam" id="PF04865">
    <property type="entry name" value="Baseplate_J"/>
    <property type="match status" value="1"/>
</dbReference>
<comment type="similarity">
    <text evidence="1">Belongs to the Mu gp47/PBSX XkdT family.</text>
</comment>
<accession>A0A1K1LBM5</accession>
<dbReference type="PANTHER" id="PTHR37829:SF3">
    <property type="entry name" value="PROTEIN JAYE-RELATED"/>
    <property type="match status" value="1"/>
</dbReference>
<evidence type="ECO:0000256" key="1">
    <source>
        <dbReference type="ARBA" id="ARBA00038087"/>
    </source>
</evidence>
<dbReference type="InterPro" id="IPR006949">
    <property type="entry name" value="Barrel_Baseplate_J-like"/>
</dbReference>
<dbReference type="Pfam" id="PF26079">
    <property type="entry name" value="Baseplate_J_C"/>
    <property type="match status" value="1"/>
</dbReference>
<dbReference type="Proteomes" id="UP000186323">
    <property type="component" value="Chromosome I"/>
</dbReference>
<protein>
    <submittedName>
        <fullName evidence="5">Phage FluMu protein gp47</fullName>
    </submittedName>
</protein>
<dbReference type="InterPro" id="IPR058530">
    <property type="entry name" value="Baseplate_J-like_C"/>
</dbReference>
<dbReference type="InterPro" id="IPR052399">
    <property type="entry name" value="Phage_Baseplate_Assmbl_Protein"/>
</dbReference>
<feature type="domain" description="Baseplate J-like central" evidence="3">
    <location>
        <begin position="191"/>
        <end position="265"/>
    </location>
</feature>
<reference evidence="6" key="1">
    <citation type="submission" date="2016-10" db="EMBL/GenBank/DDBJ databases">
        <authorList>
            <person name="Wegmann U."/>
        </authorList>
    </citation>
    <scope>NUCLEOTIDE SEQUENCE [LARGE SCALE GENOMIC DNA]</scope>
</reference>
<proteinExistence type="inferred from homology"/>
<feature type="domain" description="Baseplate J-like C-terminal" evidence="4">
    <location>
        <begin position="272"/>
        <end position="349"/>
    </location>
</feature>
<dbReference type="EMBL" id="LT630450">
    <property type="protein sequence ID" value="SFV72087.1"/>
    <property type="molecule type" value="Genomic_DNA"/>
</dbReference>